<dbReference type="SMART" id="SM00562">
    <property type="entry name" value="NDK"/>
    <property type="match status" value="1"/>
</dbReference>
<dbReference type="Pfam" id="PF00334">
    <property type="entry name" value="NDK"/>
    <property type="match status" value="2"/>
</dbReference>
<evidence type="ECO:0000259" key="7">
    <source>
        <dbReference type="SMART" id="SM00562"/>
    </source>
</evidence>
<dbReference type="PANTHER" id="PTHR11349">
    <property type="entry name" value="NUCLEOSIDE DIPHOSPHATE KINASE"/>
    <property type="match status" value="1"/>
</dbReference>
<evidence type="ECO:0000256" key="3">
    <source>
        <dbReference type="ARBA" id="ARBA00012966"/>
    </source>
</evidence>
<comment type="caution">
    <text evidence="8">The sequence shown here is derived from an EMBL/GenBank/DDBJ whole genome shotgun (WGS) entry which is preliminary data.</text>
</comment>
<dbReference type="InterPro" id="IPR036850">
    <property type="entry name" value="NDK-like_dom_sf"/>
</dbReference>
<dbReference type="AlphaFoldDB" id="A0A2H0VH43"/>
<proteinExistence type="inferred from homology"/>
<protein>
    <recommendedName>
        <fullName evidence="3">nucleoside-diphosphate kinase</fullName>
        <ecNumber evidence="3">2.7.4.6</ecNumber>
    </recommendedName>
</protein>
<accession>A0A2H0VH43</accession>
<evidence type="ECO:0000256" key="1">
    <source>
        <dbReference type="ARBA" id="ARBA00001946"/>
    </source>
</evidence>
<sequence>MADKKERTLVVIKPDGVQRSLIGEIVKRFERTGLKLVGVKMFVPKEDFVEAHYTLDPNWKMNNGTKVIQAAKDKGIKPRTEDPIEQADFVLGTLKKYLTSGPVIAMVWEGLHAVKIVRKIVGGTEPLTSDVGTIRGDFVLDSYQKGDEDNRSVRNLIHASGSTEEADMEIKHWFEDFELVNYRLVQEAILYDVNLDGILE</sequence>
<reference evidence="9" key="1">
    <citation type="submission" date="2017-09" db="EMBL/GenBank/DDBJ databases">
        <title>Depth-based differentiation of microbial function through sediment-hosted aquifers and enrichment of novel symbionts in the deep terrestrial subsurface.</title>
        <authorList>
            <person name="Probst A.J."/>
            <person name="Ladd B."/>
            <person name="Jarett J.K."/>
            <person name="Geller-Mcgrath D.E."/>
            <person name="Sieber C.M.K."/>
            <person name="Emerson J.B."/>
            <person name="Anantharaman K."/>
            <person name="Thomas B.C."/>
            <person name="Malmstrom R."/>
            <person name="Stieglmeier M."/>
            <person name="Klingl A."/>
            <person name="Woyke T."/>
            <person name="Ryan C.M."/>
            <person name="Banfield J.F."/>
        </authorList>
    </citation>
    <scope>NUCLEOTIDE SEQUENCE [LARGE SCALE GENOMIC DNA]</scope>
</reference>
<evidence type="ECO:0000256" key="2">
    <source>
        <dbReference type="ARBA" id="ARBA00008142"/>
    </source>
</evidence>
<comment type="caution">
    <text evidence="6">Lacks conserved residue(s) required for the propagation of feature annotation.</text>
</comment>
<dbReference type="CDD" id="cd04413">
    <property type="entry name" value="NDPk_I"/>
    <property type="match status" value="1"/>
</dbReference>
<keyword evidence="4 8" id="KW-0808">Transferase</keyword>
<comment type="similarity">
    <text evidence="2 6">Belongs to the NDK family.</text>
</comment>
<dbReference type="GO" id="GO:0004550">
    <property type="term" value="F:nucleoside diphosphate kinase activity"/>
    <property type="evidence" value="ECO:0007669"/>
    <property type="project" value="UniProtKB-EC"/>
</dbReference>
<dbReference type="InterPro" id="IPR034907">
    <property type="entry name" value="NDK-like_dom"/>
</dbReference>
<evidence type="ECO:0000313" key="8">
    <source>
        <dbReference type="EMBL" id="PIR98434.1"/>
    </source>
</evidence>
<dbReference type="PROSITE" id="PS51374">
    <property type="entry name" value="NDPK_LIKE"/>
    <property type="match status" value="1"/>
</dbReference>
<evidence type="ECO:0000256" key="4">
    <source>
        <dbReference type="ARBA" id="ARBA00022679"/>
    </source>
</evidence>
<comment type="cofactor">
    <cofactor evidence="1">
        <name>Mg(2+)</name>
        <dbReference type="ChEBI" id="CHEBI:18420"/>
    </cofactor>
</comment>
<dbReference type="SUPFAM" id="SSF54919">
    <property type="entry name" value="Nucleoside diphosphate kinase, NDK"/>
    <property type="match status" value="1"/>
</dbReference>
<evidence type="ECO:0000256" key="6">
    <source>
        <dbReference type="PROSITE-ProRule" id="PRU00706"/>
    </source>
</evidence>
<feature type="domain" description="Nucleoside diphosphate kinase-like" evidence="7">
    <location>
        <begin position="5"/>
        <end position="181"/>
    </location>
</feature>
<evidence type="ECO:0000256" key="5">
    <source>
        <dbReference type="ARBA" id="ARBA00022777"/>
    </source>
</evidence>
<organism evidence="8 9">
    <name type="scientific">Candidatus Colwellbacteria bacterium CG10_big_fil_rev_8_21_14_0_10_41_28</name>
    <dbReference type="NCBI Taxonomy" id="1974539"/>
    <lineage>
        <taxon>Bacteria</taxon>
        <taxon>Candidatus Colwelliibacteriota</taxon>
    </lineage>
</organism>
<dbReference type="Proteomes" id="UP000230776">
    <property type="component" value="Unassembled WGS sequence"/>
</dbReference>
<name>A0A2H0VH43_9BACT</name>
<gene>
    <name evidence="8" type="ORF">COT88_01250</name>
</gene>
<keyword evidence="5 8" id="KW-0418">Kinase</keyword>
<evidence type="ECO:0000313" key="9">
    <source>
        <dbReference type="Proteomes" id="UP000230776"/>
    </source>
</evidence>
<dbReference type="EMBL" id="PFAG01000014">
    <property type="protein sequence ID" value="PIR98434.1"/>
    <property type="molecule type" value="Genomic_DNA"/>
</dbReference>
<dbReference type="EC" id="2.7.4.6" evidence="3"/>
<dbReference type="Gene3D" id="3.30.70.141">
    <property type="entry name" value="Nucleoside diphosphate kinase-like domain"/>
    <property type="match status" value="1"/>
</dbReference>